<reference evidence="2" key="1">
    <citation type="submission" date="2022-07" db="EMBL/GenBank/DDBJ databases">
        <authorList>
            <person name="Otstavnykh N."/>
            <person name="Isaeva M."/>
            <person name="Bystritskaya E."/>
        </authorList>
    </citation>
    <scope>NUCLEOTIDE SEQUENCE</scope>
    <source>
        <strain evidence="2">10Alg 79</strain>
    </source>
</reference>
<dbReference type="Proteomes" id="UP001227162">
    <property type="component" value="Unassembled WGS sequence"/>
</dbReference>
<sequence>MAELGAAAFWFFATWFVLFSFFAVPAFLGSRKLTSLGAKPIQITARLLIGMIGGLAYASIAYLLIEGFVDWKWGADPATPFWDGQTIIDVLRNVFRDEPILWKLTVTGAIFGMAIRTALDWKGKAT</sequence>
<dbReference type="EMBL" id="JANFFA010000002">
    <property type="protein sequence ID" value="MDQ2094102.1"/>
    <property type="molecule type" value="Genomic_DNA"/>
</dbReference>
<name>A0AAJ1X728_9RHOB</name>
<keyword evidence="1" id="KW-0472">Membrane</keyword>
<evidence type="ECO:0000313" key="3">
    <source>
        <dbReference type="Proteomes" id="UP001227162"/>
    </source>
</evidence>
<organism evidence="2 3">
    <name type="scientific">Rhodalgimonas zhirmunskyi</name>
    <dbReference type="NCBI Taxonomy" id="2964767"/>
    <lineage>
        <taxon>Bacteria</taxon>
        <taxon>Pseudomonadati</taxon>
        <taxon>Pseudomonadota</taxon>
        <taxon>Alphaproteobacteria</taxon>
        <taxon>Rhodobacterales</taxon>
        <taxon>Roseobacteraceae</taxon>
        <taxon>Rhodalgimonas</taxon>
    </lineage>
</organism>
<protein>
    <submittedName>
        <fullName evidence="2">Uncharacterized protein</fullName>
    </submittedName>
</protein>
<feature type="transmembrane region" description="Helical" evidence="1">
    <location>
        <begin position="47"/>
        <end position="65"/>
    </location>
</feature>
<feature type="transmembrane region" description="Helical" evidence="1">
    <location>
        <begin position="6"/>
        <end position="27"/>
    </location>
</feature>
<keyword evidence="3" id="KW-1185">Reference proteome</keyword>
<keyword evidence="1" id="KW-1133">Transmembrane helix</keyword>
<dbReference type="AlphaFoldDB" id="A0AAJ1X728"/>
<comment type="caution">
    <text evidence="2">The sequence shown here is derived from an EMBL/GenBank/DDBJ whole genome shotgun (WGS) entry which is preliminary data.</text>
</comment>
<accession>A0AAJ1X728</accession>
<dbReference type="RefSeq" id="WP_317625719.1">
    <property type="nucleotide sequence ID" value="NZ_JANFFA010000002.1"/>
</dbReference>
<gene>
    <name evidence="2" type="ORF">NOI20_08275</name>
</gene>
<reference evidence="2" key="2">
    <citation type="submission" date="2023-04" db="EMBL/GenBank/DDBJ databases">
        <title>'Rhodoalgimonas zhirmunskyi' gen. nov., isolated from a red alga.</title>
        <authorList>
            <person name="Nedashkovskaya O.I."/>
            <person name="Otstavnykh N.Y."/>
            <person name="Bystritskaya E.P."/>
            <person name="Balabanova L.A."/>
            <person name="Isaeva M.P."/>
        </authorList>
    </citation>
    <scope>NUCLEOTIDE SEQUENCE</scope>
    <source>
        <strain evidence="2">10Alg 79</strain>
    </source>
</reference>
<feature type="transmembrane region" description="Helical" evidence="1">
    <location>
        <begin position="100"/>
        <end position="119"/>
    </location>
</feature>
<proteinExistence type="predicted"/>
<evidence type="ECO:0000313" key="2">
    <source>
        <dbReference type="EMBL" id="MDQ2094102.1"/>
    </source>
</evidence>
<evidence type="ECO:0000256" key="1">
    <source>
        <dbReference type="SAM" id="Phobius"/>
    </source>
</evidence>
<keyword evidence="1" id="KW-0812">Transmembrane</keyword>